<protein>
    <submittedName>
        <fullName evidence="1">Acyl-CoA synthetase [Lactobacillus brevis]</fullName>
    </submittedName>
</protein>
<dbReference type="RefSeq" id="WP_130843605.1">
    <property type="nucleotide sequence ID" value="NZ_BJDY01000002.1"/>
</dbReference>
<reference evidence="1 2" key="1">
    <citation type="submission" date="2018-11" db="EMBL/GenBank/DDBJ databases">
        <authorList>
            <person name="Wuyts S."/>
        </authorList>
    </citation>
    <scope>NUCLEOTIDE SEQUENCE [LARGE SCALE GENOMIC DNA]</scope>
    <source>
        <strain evidence="1">Lactobacillus mudanjiangensis AMBF249</strain>
    </source>
</reference>
<dbReference type="Proteomes" id="UP000289996">
    <property type="component" value="Unassembled WGS sequence"/>
</dbReference>
<evidence type="ECO:0000313" key="1">
    <source>
        <dbReference type="EMBL" id="VDG29308.1"/>
    </source>
</evidence>
<sequence length="151" mass="16338">MAKLPQLLTRHFKKSEKEATKLQTSVPRAATEAEIAADTTELAVQLSRLNVGQGDHVLVCLEQAEVAAVVEKAVWRLGAQLHRLPATTTAVELEAALQAEPMTAMLVRDDLLGTVKAERSTVTRLVPLKTTTSVTLIRDRALVGHLPQTTA</sequence>
<proteinExistence type="predicted"/>
<dbReference type="Gene3D" id="3.40.50.12780">
    <property type="entry name" value="N-terminal domain of ligase-like"/>
    <property type="match status" value="1"/>
</dbReference>
<organism evidence="1 2">
    <name type="scientific">Lactiplantibacillus mudanjiangensis</name>
    <dbReference type="NCBI Taxonomy" id="1296538"/>
    <lineage>
        <taxon>Bacteria</taxon>
        <taxon>Bacillati</taxon>
        <taxon>Bacillota</taxon>
        <taxon>Bacilli</taxon>
        <taxon>Lactobacillales</taxon>
        <taxon>Lactobacillaceae</taxon>
        <taxon>Lactiplantibacillus</taxon>
    </lineage>
</organism>
<dbReference type="InterPro" id="IPR042099">
    <property type="entry name" value="ANL_N_sf"/>
</dbReference>
<name>A0A660E5A0_9LACO</name>
<keyword evidence="2" id="KW-1185">Reference proteome</keyword>
<accession>A0A660E5A0</accession>
<dbReference type="OrthoDB" id="9762242at2"/>
<dbReference type="SUPFAM" id="SSF56801">
    <property type="entry name" value="Acetyl-CoA synthetase-like"/>
    <property type="match status" value="1"/>
</dbReference>
<dbReference type="EMBL" id="UYIG01000132">
    <property type="protein sequence ID" value="VDG29308.1"/>
    <property type="molecule type" value="Genomic_DNA"/>
</dbReference>
<dbReference type="AlphaFoldDB" id="A0A660E5A0"/>
<evidence type="ECO:0000313" key="2">
    <source>
        <dbReference type="Proteomes" id="UP000289996"/>
    </source>
</evidence>
<gene>
    <name evidence="1" type="ORF">MUDAN_MDHGFNIF_03444</name>
</gene>